<dbReference type="SMART" id="SM00320">
    <property type="entry name" value="WD40"/>
    <property type="match status" value="7"/>
</dbReference>
<dbReference type="VEuPathDB" id="VectorBase:BGLB034036"/>
<dbReference type="GO" id="GO:0080008">
    <property type="term" value="C:Cul4-RING E3 ubiquitin ligase complex"/>
    <property type="evidence" value="ECO:0007669"/>
    <property type="project" value="TreeGrafter"/>
</dbReference>
<evidence type="ECO:0000256" key="4">
    <source>
        <dbReference type="SAM" id="MobiDB-lite"/>
    </source>
</evidence>
<dbReference type="STRING" id="6526.A0A2C9LR36"/>
<dbReference type="Proteomes" id="UP000076420">
    <property type="component" value="Unassembled WGS sequence"/>
</dbReference>
<dbReference type="InterPro" id="IPR001680">
    <property type="entry name" value="WD40_rpt"/>
</dbReference>
<feature type="compositionally biased region" description="Basic and acidic residues" evidence="4">
    <location>
        <begin position="109"/>
        <end position="125"/>
    </location>
</feature>
<organism evidence="5 6">
    <name type="scientific">Biomphalaria glabrata</name>
    <name type="common">Bloodfluke planorb</name>
    <name type="synonym">Freshwater snail</name>
    <dbReference type="NCBI Taxonomy" id="6526"/>
    <lineage>
        <taxon>Eukaryota</taxon>
        <taxon>Metazoa</taxon>
        <taxon>Spiralia</taxon>
        <taxon>Lophotrochozoa</taxon>
        <taxon>Mollusca</taxon>
        <taxon>Gastropoda</taxon>
        <taxon>Heterobranchia</taxon>
        <taxon>Euthyneura</taxon>
        <taxon>Panpulmonata</taxon>
        <taxon>Hygrophila</taxon>
        <taxon>Lymnaeoidea</taxon>
        <taxon>Planorbidae</taxon>
        <taxon>Biomphalaria</taxon>
    </lineage>
</organism>
<feature type="region of interest" description="Disordered" evidence="4">
    <location>
        <begin position="1"/>
        <end position="40"/>
    </location>
</feature>
<reference evidence="5" key="1">
    <citation type="submission" date="2020-05" db="UniProtKB">
        <authorList>
            <consortium name="EnsemblMetazoa"/>
        </authorList>
    </citation>
    <scope>IDENTIFICATION</scope>
    <source>
        <strain evidence="5">BB02</strain>
    </source>
</reference>
<dbReference type="InterPro" id="IPR036322">
    <property type="entry name" value="WD40_repeat_dom_sf"/>
</dbReference>
<dbReference type="RefSeq" id="XP_013071168.2">
    <property type="nucleotide sequence ID" value="XM_013215714.2"/>
</dbReference>
<dbReference type="SUPFAM" id="SSF50978">
    <property type="entry name" value="WD40 repeat-like"/>
    <property type="match status" value="1"/>
</dbReference>
<feature type="region of interest" description="Disordered" evidence="4">
    <location>
        <begin position="715"/>
        <end position="746"/>
    </location>
</feature>
<proteinExistence type="predicted"/>
<dbReference type="InterPro" id="IPR015943">
    <property type="entry name" value="WD40/YVTN_repeat-like_dom_sf"/>
</dbReference>
<feature type="region of interest" description="Disordered" evidence="4">
    <location>
        <begin position="164"/>
        <end position="237"/>
    </location>
</feature>
<feature type="compositionally biased region" description="Polar residues" evidence="4">
    <location>
        <begin position="164"/>
        <end position="176"/>
    </location>
</feature>
<dbReference type="PROSITE" id="PS50294">
    <property type="entry name" value="WD_REPEATS_REGION"/>
    <property type="match status" value="1"/>
</dbReference>
<accession>A0A2C9LR36</accession>
<evidence type="ECO:0000256" key="2">
    <source>
        <dbReference type="ARBA" id="ARBA00022737"/>
    </source>
</evidence>
<dbReference type="KEGG" id="bgt:106058324"/>
<feature type="region of interest" description="Disordered" evidence="4">
    <location>
        <begin position="109"/>
        <end position="131"/>
    </location>
</feature>
<gene>
    <name evidence="5" type="primary">106058324</name>
</gene>
<dbReference type="EnsemblMetazoa" id="BGLB034036-RA">
    <property type="protein sequence ID" value="BGLB034036-PA"/>
    <property type="gene ID" value="BGLB034036"/>
</dbReference>
<feature type="compositionally biased region" description="Acidic residues" evidence="4">
    <location>
        <begin position="211"/>
        <end position="228"/>
    </location>
</feature>
<evidence type="ECO:0000256" key="1">
    <source>
        <dbReference type="ARBA" id="ARBA00022574"/>
    </source>
</evidence>
<feature type="repeat" description="WD" evidence="3">
    <location>
        <begin position="343"/>
        <end position="375"/>
    </location>
</feature>
<dbReference type="OrthoDB" id="4869960at2759"/>
<dbReference type="EnsemblMetazoa" id="BGLB034036-RB">
    <property type="protein sequence ID" value="BGLB034036-PB"/>
    <property type="gene ID" value="BGLB034036"/>
</dbReference>
<dbReference type="PROSITE" id="PS50082">
    <property type="entry name" value="WD_REPEATS_2"/>
    <property type="match status" value="1"/>
</dbReference>
<dbReference type="GO" id="GO:0005737">
    <property type="term" value="C:cytoplasm"/>
    <property type="evidence" value="ECO:0007669"/>
    <property type="project" value="TreeGrafter"/>
</dbReference>
<dbReference type="InterPro" id="IPR045151">
    <property type="entry name" value="DCAF8"/>
</dbReference>
<evidence type="ECO:0000256" key="3">
    <source>
        <dbReference type="PROSITE-ProRule" id="PRU00221"/>
    </source>
</evidence>
<protein>
    <submittedName>
        <fullName evidence="5">Uncharacterized protein</fullName>
    </submittedName>
</protein>
<dbReference type="RefSeq" id="XP_013071169.2">
    <property type="nucleotide sequence ID" value="XM_013215715.2"/>
</dbReference>
<dbReference type="PANTHER" id="PTHR15574">
    <property type="entry name" value="WD REPEAT DOMAIN-CONTAINING FAMILY"/>
    <property type="match status" value="1"/>
</dbReference>
<evidence type="ECO:0000313" key="5">
    <source>
        <dbReference type="EnsemblMetazoa" id="BGLB034036-PA"/>
    </source>
</evidence>
<name>A0A2C9LR36_BIOGL</name>
<sequence length="746" mass="84148">MMASTASCEETQKMEEDADKEGDSVNHSDTNSKDDAAGYQSLKSDNCVESLINKVLDTECSLMLCLKGDEAQVDKQGESVESNKHFSSGDTPLAETLVGAHSEVEVCAERDMDTSEPSKEDESIYKHTQISPESDELFRLDTEIEMAQPVNLKSRAIFIDTVTKSGGNTSLFGSKRNTTDDDSSPQPKRPTPERVENETTENTEVAQPEPPSEDLPDLTSDSDDDSDDSNIGASSRQRLFRRRNLLRKRLGRQNFSSDDSDSTVDDDNETNADKNTDDDEDRTESDEVRIALESLFSKTNPKPNWFAVPELRKREYGYNPSCFMEKVQGSLSMVKRLVRVESMKAHEGCVNALSFNRIGTLLASGSDDLNIVLWNWQRARPSLIYDSGHRSNVFQAKFMPYSGDCHVISCARDGQVRLAELSLTGVCKTTRKLAQHRGAVHKLALELDSPNVFLSCGEDALTYLFDLRQEKPHKLVITKENEKKVPLYSIHSNPCDPRQFCVGGRDLYVRVYDKRKINEEIDGGVLKKFCPDHLVNSEIKANITCACYNYNGTEILATYNDEDIYLFDNTMSDGANYTHRYIGHRNNATAKNVNFYGPRSEFIVSGSDCGYIYFWDKETEAIINFQEGDNAGVVNVLEPHPTLPFLATSGLDHDVKLWMPYEPDPELCIDELKKIVKKNFSDRCQERKYSEPEMIGGQMLWFIMHHFRNSARRRMREEGQVLSSSDEDNSSRSDDSDTNSMQCAQS</sequence>
<dbReference type="VEuPathDB" id="VectorBase:BGLAX_046653"/>
<dbReference type="Gene3D" id="2.130.10.10">
    <property type="entry name" value="YVTN repeat-like/Quinoprotein amine dehydrogenase"/>
    <property type="match status" value="1"/>
</dbReference>
<evidence type="ECO:0000313" key="6">
    <source>
        <dbReference type="Proteomes" id="UP000076420"/>
    </source>
</evidence>
<dbReference type="AlphaFoldDB" id="A0A2C9LR36"/>
<feature type="compositionally biased region" description="Acidic residues" evidence="4">
    <location>
        <begin position="258"/>
        <end position="284"/>
    </location>
</feature>
<feature type="compositionally biased region" description="Basic and acidic residues" evidence="4">
    <location>
        <begin position="10"/>
        <end position="36"/>
    </location>
</feature>
<feature type="region of interest" description="Disordered" evidence="4">
    <location>
        <begin position="251"/>
        <end position="285"/>
    </location>
</feature>
<keyword evidence="2" id="KW-0677">Repeat</keyword>
<dbReference type="Pfam" id="PF00400">
    <property type="entry name" value="WD40"/>
    <property type="match status" value="1"/>
</dbReference>
<keyword evidence="1 3" id="KW-0853">WD repeat</keyword>
<dbReference type="PANTHER" id="PTHR15574:SF21">
    <property type="entry name" value="DDB1- AND CUL4-ASSOCIATED FACTOR 8"/>
    <property type="match status" value="1"/>
</dbReference>